<organism evidence="1 2">
    <name type="scientific">Hyalangium minutum</name>
    <dbReference type="NCBI Taxonomy" id="394096"/>
    <lineage>
        <taxon>Bacteria</taxon>
        <taxon>Pseudomonadati</taxon>
        <taxon>Myxococcota</taxon>
        <taxon>Myxococcia</taxon>
        <taxon>Myxococcales</taxon>
        <taxon>Cystobacterineae</taxon>
        <taxon>Archangiaceae</taxon>
        <taxon>Hyalangium</taxon>
    </lineage>
</organism>
<gene>
    <name evidence="1" type="ORF">DB31_1106</name>
</gene>
<dbReference type="EMBL" id="JMCB01000011">
    <property type="protein sequence ID" value="KFE66041.1"/>
    <property type="molecule type" value="Genomic_DNA"/>
</dbReference>
<dbReference type="AlphaFoldDB" id="A0A085WEC8"/>
<evidence type="ECO:0000313" key="2">
    <source>
        <dbReference type="Proteomes" id="UP000028725"/>
    </source>
</evidence>
<evidence type="ECO:0000313" key="1">
    <source>
        <dbReference type="EMBL" id="KFE66041.1"/>
    </source>
</evidence>
<dbReference type="Proteomes" id="UP000028725">
    <property type="component" value="Unassembled WGS sequence"/>
</dbReference>
<accession>A0A085WEC8</accession>
<protein>
    <submittedName>
        <fullName evidence="1">Uncharacterized protein</fullName>
    </submittedName>
</protein>
<keyword evidence="2" id="KW-1185">Reference proteome</keyword>
<proteinExistence type="predicted"/>
<reference evidence="1 2" key="1">
    <citation type="submission" date="2014-04" db="EMBL/GenBank/DDBJ databases">
        <title>Genome assembly of Hyalangium minutum DSM 14724.</title>
        <authorList>
            <person name="Sharma G."/>
            <person name="Subramanian S."/>
        </authorList>
    </citation>
    <scope>NUCLEOTIDE SEQUENCE [LARGE SCALE GENOMIC DNA]</scope>
    <source>
        <strain evidence="1 2">DSM 14724</strain>
    </source>
</reference>
<sequence>MLVAVLHPGCDICHALHRMLMARAPGWRSEEIEVFSVVPPGRLGEPLPPGALQDSEGRVSQELMKELGASPGGAVLAVANRFGTLYAVLDIHSGPTEAVLKEALEWLDLAQRQCGECFAPLNWD</sequence>
<comment type="caution">
    <text evidence="1">The sequence shown here is derived from an EMBL/GenBank/DDBJ whole genome shotgun (WGS) entry which is preliminary data.</text>
</comment>
<name>A0A085WEC8_9BACT</name>